<keyword evidence="1" id="KW-0945">Host-virus interaction</keyword>
<feature type="compositionally biased region" description="Polar residues" evidence="4">
    <location>
        <begin position="1"/>
        <end position="11"/>
    </location>
</feature>
<keyword evidence="8" id="KW-1185">Reference proteome</keyword>
<keyword evidence="2" id="KW-0479">Metal-binding</keyword>
<feature type="compositionally biased region" description="Basic and acidic residues" evidence="4">
    <location>
        <begin position="420"/>
        <end position="432"/>
    </location>
</feature>
<reference evidence="7" key="1">
    <citation type="submission" date="2013-04" db="EMBL/GenBank/DDBJ databases">
        <title>The Genome Sequence of Fonticula alba ATCC 38817.</title>
        <authorList>
            <consortium name="The Broad Institute Genomics Platform"/>
            <person name="Russ C."/>
            <person name="Cuomo C."/>
            <person name="Burger G."/>
            <person name="Gray M.W."/>
            <person name="Holland P.W.H."/>
            <person name="King N."/>
            <person name="Lang F.B.F."/>
            <person name="Roger A.J."/>
            <person name="Ruiz-Trillo I."/>
            <person name="Brown M."/>
            <person name="Walker B."/>
            <person name="Young S."/>
            <person name="Zeng Q."/>
            <person name="Gargeya S."/>
            <person name="Fitzgerald M."/>
            <person name="Haas B."/>
            <person name="Abouelleil A."/>
            <person name="Allen A.W."/>
            <person name="Alvarado L."/>
            <person name="Arachchi H.M."/>
            <person name="Berlin A.M."/>
            <person name="Chapman S.B."/>
            <person name="Gainer-Dewar J."/>
            <person name="Goldberg J."/>
            <person name="Griggs A."/>
            <person name="Gujja S."/>
            <person name="Hansen M."/>
            <person name="Howarth C."/>
            <person name="Imamovic A."/>
            <person name="Ireland A."/>
            <person name="Larimer J."/>
            <person name="McCowan C."/>
            <person name="Murphy C."/>
            <person name="Pearson M."/>
            <person name="Poon T.W."/>
            <person name="Priest M."/>
            <person name="Roberts A."/>
            <person name="Saif S."/>
            <person name="Shea T."/>
            <person name="Sisk P."/>
            <person name="Sykes S."/>
            <person name="Wortman J."/>
            <person name="Nusbaum C."/>
            <person name="Birren B."/>
        </authorList>
    </citation>
    <scope>NUCLEOTIDE SEQUENCE [LARGE SCALE GENOMIC DNA]</scope>
    <source>
        <strain evidence="7">ATCC 38817</strain>
    </source>
</reference>
<dbReference type="EMBL" id="KB932206">
    <property type="protein sequence ID" value="KCV69392.1"/>
    <property type="molecule type" value="Genomic_DNA"/>
</dbReference>
<name>A0A058Z793_FONAL</name>
<evidence type="ECO:0000256" key="4">
    <source>
        <dbReference type="SAM" id="MobiDB-lite"/>
    </source>
</evidence>
<dbReference type="InterPro" id="IPR008936">
    <property type="entry name" value="Rho_GTPase_activation_prot"/>
</dbReference>
<feature type="region of interest" description="Disordered" evidence="4">
    <location>
        <begin position="1080"/>
        <end position="1101"/>
    </location>
</feature>
<dbReference type="PROSITE" id="PS50081">
    <property type="entry name" value="ZF_DAG_PE_2"/>
    <property type="match status" value="1"/>
</dbReference>
<feature type="compositionally biased region" description="Low complexity" evidence="4">
    <location>
        <begin position="433"/>
        <end position="448"/>
    </location>
</feature>
<evidence type="ECO:0000259" key="5">
    <source>
        <dbReference type="PROSITE" id="PS50081"/>
    </source>
</evidence>
<dbReference type="SMART" id="SM00109">
    <property type="entry name" value="C1"/>
    <property type="match status" value="1"/>
</dbReference>
<dbReference type="Gene3D" id="3.30.60.20">
    <property type="match status" value="1"/>
</dbReference>
<evidence type="ECO:0000313" key="7">
    <source>
        <dbReference type="EMBL" id="KCV69392.1"/>
    </source>
</evidence>
<feature type="region of interest" description="Disordered" evidence="4">
    <location>
        <begin position="400"/>
        <end position="460"/>
    </location>
</feature>
<feature type="region of interest" description="Disordered" evidence="4">
    <location>
        <begin position="877"/>
        <end position="903"/>
    </location>
</feature>
<organism evidence="7">
    <name type="scientific">Fonticula alba</name>
    <name type="common">Slime mold</name>
    <dbReference type="NCBI Taxonomy" id="691883"/>
    <lineage>
        <taxon>Eukaryota</taxon>
        <taxon>Rotosphaerida</taxon>
        <taxon>Fonticulaceae</taxon>
        <taxon>Fonticula</taxon>
    </lineage>
</organism>
<evidence type="ECO:0008006" key="9">
    <source>
        <dbReference type="Google" id="ProtNLM"/>
    </source>
</evidence>
<dbReference type="SUPFAM" id="SSF57889">
    <property type="entry name" value="Cysteine-rich domain"/>
    <property type="match status" value="1"/>
</dbReference>
<dbReference type="PANTHER" id="PTHR13037:SF24">
    <property type="entry name" value="POLYCOMB PROTEIN PCL-RELATED"/>
    <property type="match status" value="1"/>
</dbReference>
<protein>
    <recommendedName>
        <fullName evidence="9">Phorbol-ester/DAG-type domain-containing protein</fullName>
    </recommendedName>
</protein>
<accession>A0A058Z793</accession>
<feature type="domain" description="Phorbol-ester/DAG-type" evidence="5">
    <location>
        <begin position="814"/>
        <end position="862"/>
    </location>
</feature>
<feature type="compositionally biased region" description="Low complexity" evidence="4">
    <location>
        <begin position="922"/>
        <end position="936"/>
    </location>
</feature>
<evidence type="ECO:0000256" key="1">
    <source>
        <dbReference type="ARBA" id="ARBA00022581"/>
    </source>
</evidence>
<dbReference type="GO" id="GO:0046872">
    <property type="term" value="F:metal ion binding"/>
    <property type="evidence" value="ECO:0007669"/>
    <property type="project" value="UniProtKB-KW"/>
</dbReference>
<evidence type="ECO:0000259" key="6">
    <source>
        <dbReference type="PROSITE" id="PS50238"/>
    </source>
</evidence>
<evidence type="ECO:0000313" key="8">
    <source>
        <dbReference type="Proteomes" id="UP000030693"/>
    </source>
</evidence>
<dbReference type="GO" id="GO:0007165">
    <property type="term" value="P:signal transduction"/>
    <property type="evidence" value="ECO:0007669"/>
    <property type="project" value="InterPro"/>
</dbReference>
<dbReference type="Proteomes" id="UP000030693">
    <property type="component" value="Unassembled WGS sequence"/>
</dbReference>
<evidence type="ECO:0000256" key="3">
    <source>
        <dbReference type="ARBA" id="ARBA00022833"/>
    </source>
</evidence>
<dbReference type="PROSITE" id="PS50238">
    <property type="entry name" value="RHOGAP"/>
    <property type="match status" value="1"/>
</dbReference>
<dbReference type="SUPFAM" id="SSF48350">
    <property type="entry name" value="GTPase activation domain, GAP"/>
    <property type="match status" value="1"/>
</dbReference>
<dbReference type="RefSeq" id="XP_009495957.1">
    <property type="nucleotide sequence ID" value="XM_009497682.1"/>
</dbReference>
<feature type="region of interest" description="Disordered" evidence="4">
    <location>
        <begin position="1"/>
        <end position="36"/>
    </location>
</feature>
<evidence type="ECO:0000256" key="2">
    <source>
        <dbReference type="ARBA" id="ARBA00022723"/>
    </source>
</evidence>
<dbReference type="InterPro" id="IPR046349">
    <property type="entry name" value="C1-like_sf"/>
</dbReference>
<dbReference type="InterPro" id="IPR000198">
    <property type="entry name" value="RhoGAP_dom"/>
</dbReference>
<dbReference type="PANTHER" id="PTHR13037">
    <property type="entry name" value="FORMIN"/>
    <property type="match status" value="1"/>
</dbReference>
<dbReference type="InterPro" id="IPR002219">
    <property type="entry name" value="PKC_DAG/PE"/>
</dbReference>
<dbReference type="GeneID" id="20528548"/>
<proteinExistence type="predicted"/>
<gene>
    <name evidence="7" type="ORF">H696_03823</name>
</gene>
<feature type="region of interest" description="Disordered" evidence="4">
    <location>
        <begin position="916"/>
        <end position="936"/>
    </location>
</feature>
<keyword evidence="3" id="KW-0862">Zinc</keyword>
<feature type="domain" description="Rho-GAP" evidence="6">
    <location>
        <begin position="1210"/>
        <end position="1460"/>
    </location>
</feature>
<sequence length="1470" mass="153223">MTATATASSLTDIGRALPPGRTPAPPPATTTTTTTTAQCTICGLPVSEPPSASRPSLSAASSVASVASLGKSPGLGPDSTNTVIISESLATHRECVLFSSLQDQGIDSEEQVSFWRLFYFKALSRVLEAEPRSLELGFRLNESLNALNAQKAELDSRAQEIKTLRGALAHHANTRADGQPAPAHSIESFDTAAKLRHLDSRHRADIAVLLGHLNMLQTSLTKFTRELSDCMDAFPEPGHIPPQLVDFRNRFGAFATMAASRQPQDLSGLSRSSGFLRPGSSGRRFSIADASPPSSPLPSGPGASRRHSVSHIGTDPDSGTLFLPSTLTALSVIGLTQPTRVAQPDELPTSLAKLVRDRRHSVDLGTYRQRQLAALASGTAGNSPSGSPLLANILTSDSVPGSPAGHSVIPGSSAAWARTSAERRQQSHESLDSSKSPDSSASPGASQAPQPPSIGPRPAESIMKVDNGRAAVPATDQAPGARAPKAQHPLLAMLARRPYSPLSLDEAMALLLARFSGLDRELVNSATIPSNVWDTAGAEVRPGGRLRHSSFCDPLMPGLTGAVRVRQLAVGQSGVLYPPQGSQSGSAHSRGRRFSLSHQSATRAGLVDPEADFAGPRPVSHPWVSLWLLLQGERLFFFHESRPGRGEPLFSLSMAGLRVEDMSVGMDQPAPGDAVTPMAGVPPTPGASPGLLPTAGLLPGGQTPTSPVTPTTGGRGTAPPSHLVMLQSSSEGEWLLELPAVQYSHWVSYLHLASGLRLLPLPPRSRRLPLYFDLARSPELRPADSDSGGPPGGAPGLGDRHGRLEVLAGAFFIPHVLEETRSFLSVHRCAVCASYILTKSYRCRYCQLHSHLSCSARLPADCCLPSSLGHRGYLEEAPAADSEDSAPAAPAEESTPSTGRRRSVLLMRRFSLGSKAAEPEADMPAPSAPSPASAPALPVDLVDLTAGEVPAVAGPTPHSEPASPARASGGRRPSFLSPKRTSTPLPLVPASPLRVDTAVAIPPPPSSPPGFGGGSSSAGFSPAGERQLTTLPSRQYALVFGPLLDQSTCSIPEALLLTAPSSLDSDLSEGDLSRRGSLVAAAAAGSRRRPPPRSPGDGPLPGFFPLVPDAAASAAAAGGRLPVVLVVCVRAIERRLISAAVEAYGPAGPGSNGLALDALLPHVSPILIHYLRKTAQDRDARGSVPSSSRNSIASSLSDISIQSSVFSLGSDVSSLMLAPALGGPGPAVLQASLVGLYHQPADSPASLLRAASQVAAVCQDALGTDLGTAVDDSATPPTETFSPIEHHSSGVSPHCVAHVLKLWLGSISRDLFSRALLVELVALHALPSVQALLATGAGDVSCASSGDGLGGASSQQSLDAGGAGQQALPQHRRQCGQFLLNRVRQILSLRLSGFGFAIVRHLLVHLSCVSKFSPITRTTAPMLARSMAPFLFSIGSLDASLFPRLEPLLEIMINQAHTLFIQSPLCHCTT</sequence>
<feature type="region of interest" description="Disordered" evidence="4">
    <location>
        <begin position="281"/>
        <end position="318"/>
    </location>
</feature>
<dbReference type="Gene3D" id="1.10.555.10">
    <property type="entry name" value="Rho GTPase activation protein"/>
    <property type="match status" value="1"/>
</dbReference>
<feature type="region of interest" description="Disordered" evidence="4">
    <location>
        <begin position="576"/>
        <end position="601"/>
    </location>
</feature>
<feature type="region of interest" description="Disordered" evidence="4">
    <location>
        <begin position="950"/>
        <end position="1025"/>
    </location>
</feature>
<feature type="compositionally biased region" description="Low complexity" evidence="4">
    <location>
        <begin position="877"/>
        <end position="898"/>
    </location>
</feature>